<feature type="transmembrane region" description="Helical" evidence="1">
    <location>
        <begin position="70"/>
        <end position="96"/>
    </location>
</feature>
<feature type="transmembrane region" description="Helical" evidence="1">
    <location>
        <begin position="7"/>
        <end position="27"/>
    </location>
</feature>
<gene>
    <name evidence="2" type="ORF">NBRC110019_21930</name>
</gene>
<keyword evidence="3" id="KW-1185">Reference proteome</keyword>
<protein>
    <recommendedName>
        <fullName evidence="4">DUF4199 domain-containing protein</fullName>
    </recommendedName>
</protein>
<keyword evidence="1" id="KW-0812">Transmembrane</keyword>
<feature type="transmembrane region" description="Helical" evidence="1">
    <location>
        <begin position="39"/>
        <end position="58"/>
    </location>
</feature>
<accession>A0A9W6EWL4</accession>
<proteinExistence type="predicted"/>
<keyword evidence="1" id="KW-0472">Membrane</keyword>
<dbReference type="AlphaFoldDB" id="A0A9W6EWL4"/>
<dbReference type="Proteomes" id="UP001143545">
    <property type="component" value="Unassembled WGS sequence"/>
</dbReference>
<feature type="transmembrane region" description="Helical" evidence="1">
    <location>
        <begin position="149"/>
        <end position="170"/>
    </location>
</feature>
<reference evidence="2" key="1">
    <citation type="submission" date="2022-07" db="EMBL/GenBank/DDBJ databases">
        <title>Taxonomy of Novel Oxalotrophic and Methylotrophic Bacteria.</title>
        <authorList>
            <person name="Sahin N."/>
            <person name="Tani A."/>
        </authorList>
    </citation>
    <scope>NUCLEOTIDE SEQUENCE</scope>
    <source>
        <strain evidence="2">AM327</strain>
    </source>
</reference>
<organism evidence="2 3">
    <name type="scientific">Neptunitalea chrysea</name>
    <dbReference type="NCBI Taxonomy" id="1647581"/>
    <lineage>
        <taxon>Bacteria</taxon>
        <taxon>Pseudomonadati</taxon>
        <taxon>Bacteroidota</taxon>
        <taxon>Flavobacteriia</taxon>
        <taxon>Flavobacteriales</taxon>
        <taxon>Flavobacteriaceae</taxon>
        <taxon>Neptunitalea</taxon>
    </lineage>
</organism>
<evidence type="ECO:0000313" key="3">
    <source>
        <dbReference type="Proteomes" id="UP001143545"/>
    </source>
</evidence>
<keyword evidence="1" id="KW-1133">Transmembrane helix</keyword>
<sequence>MKKITLTYGLIAGAIVAAPMLLIANYVTNSDGAIDFHNSMLIGYASMLLAFSMVFVGIRNYRNNYNNGVIGFGKAFTIGGIIVLIASTIYVGTWLIDYFYFVPDFAEVYAKATIADLKANGATQAEIDLQIQEMASFAEMYKNPFYNAMITYMEILPVGLVVTLISSLILKKKATN</sequence>
<evidence type="ECO:0000313" key="2">
    <source>
        <dbReference type="EMBL" id="GLB53153.1"/>
    </source>
</evidence>
<dbReference type="Pfam" id="PF13858">
    <property type="entry name" value="DUF4199"/>
    <property type="match status" value="1"/>
</dbReference>
<dbReference type="EMBL" id="BRVP01000014">
    <property type="protein sequence ID" value="GLB53153.1"/>
    <property type="molecule type" value="Genomic_DNA"/>
</dbReference>
<comment type="caution">
    <text evidence="2">The sequence shown here is derived from an EMBL/GenBank/DDBJ whole genome shotgun (WGS) entry which is preliminary data.</text>
</comment>
<name>A0A9W6EWL4_9FLAO</name>
<dbReference type="RefSeq" id="WP_281754876.1">
    <property type="nucleotide sequence ID" value="NZ_BRVP01000014.1"/>
</dbReference>
<evidence type="ECO:0000256" key="1">
    <source>
        <dbReference type="SAM" id="Phobius"/>
    </source>
</evidence>
<evidence type="ECO:0008006" key="4">
    <source>
        <dbReference type="Google" id="ProtNLM"/>
    </source>
</evidence>
<dbReference type="InterPro" id="IPR025250">
    <property type="entry name" value="DUF4199"/>
</dbReference>